<reference evidence="1 2" key="1">
    <citation type="submission" date="2015-10" db="EMBL/GenBank/DDBJ databases">
        <title>Genome analyses suggest a sexual origin of heterokaryosis in a supposedly ancient asexual fungus.</title>
        <authorList>
            <person name="Ropars J."/>
            <person name="Sedzielewska K."/>
            <person name="Noel J."/>
            <person name="Charron P."/>
            <person name="Farinelli L."/>
            <person name="Marton T."/>
            <person name="Kruger M."/>
            <person name="Pelin A."/>
            <person name="Brachmann A."/>
            <person name="Corradi N."/>
        </authorList>
    </citation>
    <scope>NUCLEOTIDE SEQUENCE [LARGE SCALE GENOMIC DNA]</scope>
    <source>
        <strain evidence="1 2">A4</strain>
    </source>
</reference>
<name>A0A2I1H0V6_9GLOM</name>
<evidence type="ECO:0000313" key="1">
    <source>
        <dbReference type="EMBL" id="PKY52497.1"/>
    </source>
</evidence>
<sequence length="169" mass="19185">MDDTAFIETSKEIMQELLNIAKSFYNMMVIVINVKKCNLIVINSSLPEEDNKVYLGNSADDSVSATKGDVRYLGVWIAGKKARNLNKQRIVELNFYTDGSLKKSVYNSIQDRNAQINEKWNPDTVEVIQGAAFIETSTEESMQVRIDNWPSSTRAELYAILLAPYQQYS</sequence>
<gene>
    <name evidence="1" type="ORF">RhiirA4_470159</name>
</gene>
<dbReference type="EMBL" id="LLXI01001214">
    <property type="protein sequence ID" value="PKY52497.1"/>
    <property type="molecule type" value="Genomic_DNA"/>
</dbReference>
<dbReference type="VEuPathDB" id="FungiDB:RhiirFUN_016276"/>
<dbReference type="Proteomes" id="UP000234323">
    <property type="component" value="Unassembled WGS sequence"/>
</dbReference>
<protein>
    <recommendedName>
        <fullName evidence="3">Reverse transcriptase domain-containing protein</fullName>
    </recommendedName>
</protein>
<keyword evidence="2" id="KW-1185">Reference proteome</keyword>
<dbReference type="VEuPathDB" id="FungiDB:FUN_012197"/>
<accession>A0A2I1H0V6</accession>
<dbReference type="AlphaFoldDB" id="A0A2I1H0V6"/>
<comment type="caution">
    <text evidence="1">The sequence shown here is derived from an EMBL/GenBank/DDBJ whole genome shotgun (WGS) entry which is preliminary data.</text>
</comment>
<evidence type="ECO:0000313" key="2">
    <source>
        <dbReference type="Proteomes" id="UP000234323"/>
    </source>
</evidence>
<organism evidence="1 2">
    <name type="scientific">Rhizophagus irregularis</name>
    <dbReference type="NCBI Taxonomy" id="588596"/>
    <lineage>
        <taxon>Eukaryota</taxon>
        <taxon>Fungi</taxon>
        <taxon>Fungi incertae sedis</taxon>
        <taxon>Mucoromycota</taxon>
        <taxon>Glomeromycotina</taxon>
        <taxon>Glomeromycetes</taxon>
        <taxon>Glomerales</taxon>
        <taxon>Glomeraceae</taxon>
        <taxon>Rhizophagus</taxon>
    </lineage>
</organism>
<evidence type="ECO:0008006" key="3">
    <source>
        <dbReference type="Google" id="ProtNLM"/>
    </source>
</evidence>
<proteinExistence type="predicted"/>